<accession>N8RU03</accession>
<keyword evidence="2" id="KW-1185">Reference proteome</keyword>
<sequence length="298" mass="33777">MGNHTLKASTFSLDQLPNQLQHAVILKFNDNNMSYQYHDESIVTELPEDTVFVFGSNLAGTHDSGAARVAAQHFAAVKGVGRGWAGQSFAIPTLNEHLQQMPLSQIEHYVDDFKIYAKNHPKMKYFLTALGCGIAGYKVSEIAPLFKGIHSNVIFPESFRPYIEEDAVSQFPNLTAETVHAFINDEVIFYFNHGYESFEEALDKTHLSAAEKAIALVILNEELYPRDRYGRGREHEITDILSKLNGKIFNFQSNSEGAMIFVGVIIALMELYDIDEYDFMKLWRGELEIQHPLNRNSH</sequence>
<dbReference type="HOGENOM" id="CLU_1052216_0_0_6"/>
<dbReference type="AlphaFoldDB" id="N8RU03"/>
<name>N8RU03_9GAMM</name>
<evidence type="ECO:0000313" key="2">
    <source>
        <dbReference type="Proteomes" id="UP000023776"/>
    </source>
</evidence>
<evidence type="ECO:0000313" key="1">
    <source>
        <dbReference type="EMBL" id="ENU37014.1"/>
    </source>
</evidence>
<proteinExistence type="predicted"/>
<reference evidence="1 2" key="1">
    <citation type="submission" date="2013-02" db="EMBL/GenBank/DDBJ databases">
        <title>The Genome Sequence of Acinetobacter parvus CIP 108168.</title>
        <authorList>
            <consortium name="The Broad Institute Genome Sequencing Platform"/>
            <consortium name="The Broad Institute Genome Sequencing Center for Infectious Disease"/>
            <person name="Cerqueira G."/>
            <person name="Feldgarden M."/>
            <person name="Courvalin P."/>
            <person name="Perichon B."/>
            <person name="Grillot-Courvalin C."/>
            <person name="Clermont D."/>
            <person name="Rocha E."/>
            <person name="Yoon E.-J."/>
            <person name="Nemec A."/>
            <person name="Walker B."/>
            <person name="Young S.K."/>
            <person name="Zeng Q."/>
            <person name="Gargeya S."/>
            <person name="Fitzgerald M."/>
            <person name="Haas B."/>
            <person name="Abouelleil A."/>
            <person name="Alvarado L."/>
            <person name="Arachchi H.M."/>
            <person name="Berlin A.M."/>
            <person name="Chapman S.B."/>
            <person name="Dewar J."/>
            <person name="Goldberg J."/>
            <person name="Griggs A."/>
            <person name="Gujja S."/>
            <person name="Hansen M."/>
            <person name="Howarth C."/>
            <person name="Imamovic A."/>
            <person name="Larimer J."/>
            <person name="McCowan C."/>
            <person name="Murphy C."/>
            <person name="Neiman D."/>
            <person name="Pearson M."/>
            <person name="Priest M."/>
            <person name="Roberts A."/>
            <person name="Saif S."/>
            <person name="Shea T."/>
            <person name="Sisk P."/>
            <person name="Sykes S."/>
            <person name="Wortman J."/>
            <person name="Nusbaum C."/>
            <person name="Birren B."/>
        </authorList>
    </citation>
    <scope>NUCLEOTIDE SEQUENCE [LARGE SCALE GENOMIC DNA]</scope>
    <source>
        <strain evidence="1 2">CIP 108168</strain>
    </source>
</reference>
<dbReference type="PATRIC" id="fig|981333.9.peg.789"/>
<protein>
    <submittedName>
        <fullName evidence="1">Uncharacterized protein</fullName>
    </submittedName>
</protein>
<comment type="caution">
    <text evidence="1">The sequence shown here is derived from an EMBL/GenBank/DDBJ whole genome shotgun (WGS) entry which is preliminary data.</text>
</comment>
<organism evidence="1 2">
    <name type="scientific">Acinetobacter parvus DSM 16617 = CIP 108168</name>
    <dbReference type="NCBI Taxonomy" id="981333"/>
    <lineage>
        <taxon>Bacteria</taxon>
        <taxon>Pseudomonadati</taxon>
        <taxon>Pseudomonadota</taxon>
        <taxon>Gammaproteobacteria</taxon>
        <taxon>Moraxellales</taxon>
        <taxon>Moraxellaceae</taxon>
        <taxon>Acinetobacter</taxon>
    </lineage>
</organism>
<dbReference type="Proteomes" id="UP000023776">
    <property type="component" value="Unassembled WGS sequence"/>
</dbReference>
<gene>
    <name evidence="1" type="ORF">F988_00771</name>
</gene>
<dbReference type="EMBL" id="APOM01000024">
    <property type="protein sequence ID" value="ENU37014.1"/>
    <property type="molecule type" value="Genomic_DNA"/>
</dbReference>